<dbReference type="OrthoDB" id="4469984at2759"/>
<dbReference type="VEuPathDB" id="FungiDB:ASPVEDRAFT_85035"/>
<accession>A0A1L9PQ55</accession>
<dbReference type="STRING" id="1036611.A0A1L9PQ55"/>
<evidence type="ECO:0000313" key="2">
    <source>
        <dbReference type="Proteomes" id="UP000184073"/>
    </source>
</evidence>
<name>A0A1L9PQ55_ASPVE</name>
<sequence>MLCQDPKCICHPRKPKPFQRLRLTLRGPNPDQVRRLDQPGAQLDIIFDLIGNNIHLREAIGDPEFRDTSYSINFFIESKMMQFENLKGLPNNDLLLSFRMRSSFCCAWGKNKMRYREKYKGFSPNKAESKLYNEFYQCDWPEQHLELLMPADRIMGWKTVALILKTFKRISPENWCRMVKLGKTKKFPRVAGLDWMAIEADVMPKKEELPPTPAMTPEEEKKMYFFAQQKKIAAKRAYHQQLAALAI</sequence>
<evidence type="ECO:0000313" key="1">
    <source>
        <dbReference type="EMBL" id="OJJ03592.1"/>
    </source>
</evidence>
<dbReference type="RefSeq" id="XP_040669354.1">
    <property type="nucleotide sequence ID" value="XM_040817642.1"/>
</dbReference>
<reference evidence="2" key="1">
    <citation type="journal article" date="2017" name="Genome Biol.">
        <title>Comparative genomics reveals high biological diversity and specific adaptations in the industrially and medically important fungal genus Aspergillus.</title>
        <authorList>
            <person name="de Vries R.P."/>
            <person name="Riley R."/>
            <person name="Wiebenga A."/>
            <person name="Aguilar-Osorio G."/>
            <person name="Amillis S."/>
            <person name="Uchima C.A."/>
            <person name="Anderluh G."/>
            <person name="Asadollahi M."/>
            <person name="Askin M."/>
            <person name="Barry K."/>
            <person name="Battaglia E."/>
            <person name="Bayram O."/>
            <person name="Benocci T."/>
            <person name="Braus-Stromeyer S.A."/>
            <person name="Caldana C."/>
            <person name="Canovas D."/>
            <person name="Cerqueira G.C."/>
            <person name="Chen F."/>
            <person name="Chen W."/>
            <person name="Choi C."/>
            <person name="Clum A."/>
            <person name="Dos Santos R.A."/>
            <person name="Damasio A.R."/>
            <person name="Diallinas G."/>
            <person name="Emri T."/>
            <person name="Fekete E."/>
            <person name="Flipphi M."/>
            <person name="Freyberg S."/>
            <person name="Gallo A."/>
            <person name="Gournas C."/>
            <person name="Habgood R."/>
            <person name="Hainaut M."/>
            <person name="Harispe M.L."/>
            <person name="Henrissat B."/>
            <person name="Hilden K.S."/>
            <person name="Hope R."/>
            <person name="Hossain A."/>
            <person name="Karabika E."/>
            <person name="Karaffa L."/>
            <person name="Karanyi Z."/>
            <person name="Krasevec N."/>
            <person name="Kuo A."/>
            <person name="Kusch H."/>
            <person name="LaButti K."/>
            <person name="Lagendijk E.L."/>
            <person name="Lapidus A."/>
            <person name="Levasseur A."/>
            <person name="Lindquist E."/>
            <person name="Lipzen A."/>
            <person name="Logrieco A.F."/>
            <person name="MacCabe A."/>
            <person name="Maekelae M.R."/>
            <person name="Malavazi I."/>
            <person name="Melin P."/>
            <person name="Meyer V."/>
            <person name="Mielnichuk N."/>
            <person name="Miskei M."/>
            <person name="Molnar A.P."/>
            <person name="Mule G."/>
            <person name="Ngan C.Y."/>
            <person name="Orejas M."/>
            <person name="Orosz E."/>
            <person name="Ouedraogo J.P."/>
            <person name="Overkamp K.M."/>
            <person name="Park H.-S."/>
            <person name="Perrone G."/>
            <person name="Piumi F."/>
            <person name="Punt P.J."/>
            <person name="Ram A.F."/>
            <person name="Ramon A."/>
            <person name="Rauscher S."/>
            <person name="Record E."/>
            <person name="Riano-Pachon D.M."/>
            <person name="Robert V."/>
            <person name="Roehrig J."/>
            <person name="Ruller R."/>
            <person name="Salamov A."/>
            <person name="Salih N.S."/>
            <person name="Samson R.A."/>
            <person name="Sandor E."/>
            <person name="Sanguinetti M."/>
            <person name="Schuetze T."/>
            <person name="Sepcic K."/>
            <person name="Shelest E."/>
            <person name="Sherlock G."/>
            <person name="Sophianopoulou V."/>
            <person name="Squina F.M."/>
            <person name="Sun H."/>
            <person name="Susca A."/>
            <person name="Todd R.B."/>
            <person name="Tsang A."/>
            <person name="Unkles S.E."/>
            <person name="van de Wiele N."/>
            <person name="van Rossen-Uffink D."/>
            <person name="Oliveira J.V."/>
            <person name="Vesth T.C."/>
            <person name="Visser J."/>
            <person name="Yu J.-H."/>
            <person name="Zhou M."/>
            <person name="Andersen M.R."/>
            <person name="Archer D.B."/>
            <person name="Baker S.E."/>
            <person name="Benoit I."/>
            <person name="Brakhage A.A."/>
            <person name="Braus G.H."/>
            <person name="Fischer R."/>
            <person name="Frisvad J.C."/>
            <person name="Goldman G.H."/>
            <person name="Houbraken J."/>
            <person name="Oakley B."/>
            <person name="Pocsi I."/>
            <person name="Scazzocchio C."/>
            <person name="Seiboth B."/>
            <person name="vanKuyk P.A."/>
            <person name="Wortman J."/>
            <person name="Dyer P.S."/>
            <person name="Grigoriev I.V."/>
        </authorList>
    </citation>
    <scope>NUCLEOTIDE SEQUENCE [LARGE SCALE GENOMIC DNA]</scope>
    <source>
        <strain evidence="2">CBS 583.65</strain>
    </source>
</reference>
<dbReference type="Proteomes" id="UP000184073">
    <property type="component" value="Unassembled WGS sequence"/>
</dbReference>
<gene>
    <name evidence="1" type="ORF">ASPVEDRAFT_85035</name>
</gene>
<protein>
    <submittedName>
        <fullName evidence="1">Uncharacterized protein</fullName>
    </submittedName>
</protein>
<keyword evidence="2" id="KW-1185">Reference proteome</keyword>
<organism evidence="1 2">
    <name type="scientific">Aspergillus versicolor CBS 583.65</name>
    <dbReference type="NCBI Taxonomy" id="1036611"/>
    <lineage>
        <taxon>Eukaryota</taxon>
        <taxon>Fungi</taxon>
        <taxon>Dikarya</taxon>
        <taxon>Ascomycota</taxon>
        <taxon>Pezizomycotina</taxon>
        <taxon>Eurotiomycetes</taxon>
        <taxon>Eurotiomycetidae</taxon>
        <taxon>Eurotiales</taxon>
        <taxon>Aspergillaceae</taxon>
        <taxon>Aspergillus</taxon>
        <taxon>Aspergillus subgen. Nidulantes</taxon>
    </lineage>
</organism>
<proteinExistence type="predicted"/>
<dbReference type="AlphaFoldDB" id="A0A1L9PQ55"/>
<dbReference type="GeneID" id="63733153"/>
<dbReference type="EMBL" id="KV878130">
    <property type="protein sequence ID" value="OJJ03592.1"/>
    <property type="molecule type" value="Genomic_DNA"/>
</dbReference>